<dbReference type="AlphaFoldDB" id="A0A6I9QDB2"/>
<evidence type="ECO:0000313" key="5">
    <source>
        <dbReference type="Proteomes" id="UP000504607"/>
    </source>
</evidence>
<name>A0A6I9QDB2_ELAGV</name>
<keyword evidence="5" id="KW-1185">Reference proteome</keyword>
<dbReference type="GO" id="GO:0045454">
    <property type="term" value="P:cell redox homeostasis"/>
    <property type="evidence" value="ECO:0007669"/>
    <property type="project" value="TreeGrafter"/>
</dbReference>
<feature type="region of interest" description="Disordered" evidence="3">
    <location>
        <begin position="31"/>
        <end position="50"/>
    </location>
</feature>
<evidence type="ECO:0000256" key="4">
    <source>
        <dbReference type="SAM" id="SignalP"/>
    </source>
</evidence>
<dbReference type="Gene3D" id="3.40.30.10">
    <property type="entry name" value="Glutaredoxin"/>
    <property type="match status" value="2"/>
</dbReference>
<dbReference type="PANTHER" id="PTHR13544:SF0">
    <property type="entry name" value="THIOREDOXIN REDUCTASE-LIKE SELENOPROTEIN T"/>
    <property type="match status" value="1"/>
</dbReference>
<dbReference type="GO" id="GO:0004791">
    <property type="term" value="F:thioredoxin-disulfide reductase (NADPH) activity"/>
    <property type="evidence" value="ECO:0007669"/>
    <property type="project" value="TreeGrafter"/>
</dbReference>
<dbReference type="Proteomes" id="UP000504607">
    <property type="component" value="Unplaced"/>
</dbReference>
<dbReference type="Pfam" id="PF10262">
    <property type="entry name" value="Rdx"/>
    <property type="match status" value="1"/>
</dbReference>
<dbReference type="KEGG" id="egu:105034080"/>
<dbReference type="PANTHER" id="PTHR13544">
    <property type="entry name" value="SELENOPROTEIN T"/>
    <property type="match status" value="1"/>
</dbReference>
<dbReference type="NCBIfam" id="TIGR02174">
    <property type="entry name" value="CXXU_selWTH"/>
    <property type="match status" value="1"/>
</dbReference>
<accession>A0A6I9QDB2</accession>
<organism evidence="5 6">
    <name type="scientific">Elaeis guineensis var. tenera</name>
    <name type="common">Oil palm</name>
    <dbReference type="NCBI Taxonomy" id="51953"/>
    <lineage>
        <taxon>Eukaryota</taxon>
        <taxon>Viridiplantae</taxon>
        <taxon>Streptophyta</taxon>
        <taxon>Embryophyta</taxon>
        <taxon>Tracheophyta</taxon>
        <taxon>Spermatophyta</taxon>
        <taxon>Magnoliopsida</taxon>
        <taxon>Liliopsida</taxon>
        <taxon>Arecaceae</taxon>
        <taxon>Arecoideae</taxon>
        <taxon>Cocoseae</taxon>
        <taxon>Elaeidinae</taxon>
        <taxon>Elaeis</taxon>
    </lineage>
</organism>
<gene>
    <name evidence="6" type="primary">LOC105034080</name>
</gene>
<dbReference type="GeneID" id="105034080"/>
<keyword evidence="1 4" id="KW-0732">Signal</keyword>
<evidence type="ECO:0000313" key="6">
    <source>
        <dbReference type="RefSeq" id="XP_010907404.1"/>
    </source>
</evidence>
<reference evidence="6" key="1">
    <citation type="submission" date="2025-08" db="UniProtKB">
        <authorList>
            <consortium name="RefSeq"/>
        </authorList>
    </citation>
    <scope>IDENTIFICATION</scope>
</reference>
<evidence type="ECO:0000256" key="2">
    <source>
        <dbReference type="ARBA" id="ARBA00023284"/>
    </source>
</evidence>
<dbReference type="InterPro" id="IPR011893">
    <property type="entry name" value="Selenoprotein_Rdx-typ"/>
</dbReference>
<dbReference type="InterPro" id="IPR019389">
    <property type="entry name" value="Selenoprotein_T"/>
</dbReference>
<feature type="chain" id="PRO_5027055490" evidence="4">
    <location>
        <begin position="24"/>
        <end position="214"/>
    </location>
</feature>
<keyword evidence="2" id="KW-0676">Redox-active center</keyword>
<sequence length="214" mass="23824">MDRVQLLLLGLPIFLFCSDLVNLFTPPPPPPPKHQSLIHHHHHHKPPPSLHQTTDFFAAQGNKPQELGYGTIVELKFCVSCSYRGNAMTMKKMLETSFPGIEVILSNYPPALPKRLLSKVVPIVQVGTIAVVVAGDQIFPRLGMTPPPWYFNLRANRFGAIATTWLLGNFAQSTLQSSGAFEVYCNGDLVFSKLQEHRFPGEVELRDLIASRLA</sequence>
<protein>
    <submittedName>
        <fullName evidence="6">SelT-like protein</fullName>
    </submittedName>
</protein>
<feature type="signal peptide" evidence="4">
    <location>
        <begin position="1"/>
        <end position="23"/>
    </location>
</feature>
<proteinExistence type="predicted"/>
<feature type="compositionally biased region" description="Basic residues" evidence="3">
    <location>
        <begin position="36"/>
        <end position="46"/>
    </location>
</feature>
<dbReference type="OrthoDB" id="60822at2759"/>
<dbReference type="InParanoid" id="A0A6I9QDB2"/>
<evidence type="ECO:0000256" key="3">
    <source>
        <dbReference type="SAM" id="MobiDB-lite"/>
    </source>
</evidence>
<dbReference type="GO" id="GO:0005789">
    <property type="term" value="C:endoplasmic reticulum membrane"/>
    <property type="evidence" value="ECO:0007669"/>
    <property type="project" value="TreeGrafter"/>
</dbReference>
<dbReference type="SUPFAM" id="SSF52833">
    <property type="entry name" value="Thioredoxin-like"/>
    <property type="match status" value="1"/>
</dbReference>
<evidence type="ECO:0000256" key="1">
    <source>
        <dbReference type="ARBA" id="ARBA00022729"/>
    </source>
</evidence>
<dbReference type="InterPro" id="IPR036249">
    <property type="entry name" value="Thioredoxin-like_sf"/>
</dbReference>
<dbReference type="FunCoup" id="A0A6I9QDB2">
    <property type="interactions" value="941"/>
</dbReference>
<dbReference type="RefSeq" id="XP_010907404.1">
    <property type="nucleotide sequence ID" value="XM_010909102.3"/>
</dbReference>